<feature type="region of interest" description="Disordered" evidence="1">
    <location>
        <begin position="155"/>
        <end position="183"/>
    </location>
</feature>
<protein>
    <recommendedName>
        <fullName evidence="2">U1-type domain-containing protein</fullName>
    </recommendedName>
</protein>
<evidence type="ECO:0000313" key="4">
    <source>
        <dbReference type="Proteomes" id="UP000467841"/>
    </source>
</evidence>
<dbReference type="OrthoDB" id="10009287at2759"/>
<dbReference type="SMART" id="SM00451">
    <property type="entry name" value="ZnF_U1"/>
    <property type="match status" value="2"/>
</dbReference>
<sequence length="332" mass="37377">MEFRYRANDGDRLPPATDSTTPSQSLNPNSSFFSVSPLPGEESEDHVREAIKREIEKEQIRQEIIAAETARRRELIAEVVQEMAIEREMAIRRVAETKGKSLTQNKNNGLFRQKCSYTGATTSPMMHLLPLQQMPEATETSIMEPVKEKLIVLERADSEGEDTDETGLERGKRKADGDEKEPFGTKRLKSTREFKFWCDVCSVGTYSETVMRSHNVGKKHMAAIEKQKELPEITSAASSSLITAPASVTVLENANVEDQKVDAMALKETGMKTVMMIRCETCDIVTNSEKMMKIHKLGKKHKAQLKKQCPEEVMVEAQQNRKPLDVSDTNII</sequence>
<evidence type="ECO:0000256" key="1">
    <source>
        <dbReference type="SAM" id="MobiDB-lite"/>
    </source>
</evidence>
<keyword evidence="4" id="KW-1185">Reference proteome</keyword>
<feature type="compositionally biased region" description="Polar residues" evidence="1">
    <location>
        <begin position="17"/>
        <end position="34"/>
    </location>
</feature>
<dbReference type="AlphaFoldDB" id="A0A6D2JPB7"/>
<evidence type="ECO:0000313" key="3">
    <source>
        <dbReference type="EMBL" id="CAA7041689.1"/>
    </source>
</evidence>
<dbReference type="Pfam" id="PF12874">
    <property type="entry name" value="zf-met"/>
    <property type="match status" value="2"/>
</dbReference>
<name>A0A6D2JPB7_9BRAS</name>
<dbReference type="EMBL" id="CACVBM020001251">
    <property type="protein sequence ID" value="CAA7041689.1"/>
    <property type="molecule type" value="Genomic_DNA"/>
</dbReference>
<feature type="compositionally biased region" description="Basic and acidic residues" evidence="1">
    <location>
        <begin position="1"/>
        <end position="12"/>
    </location>
</feature>
<feature type="domain" description="U1-type" evidence="2">
    <location>
        <begin position="274"/>
        <end position="308"/>
    </location>
</feature>
<reference evidence="3" key="1">
    <citation type="submission" date="2020-01" db="EMBL/GenBank/DDBJ databases">
        <authorList>
            <person name="Mishra B."/>
        </authorList>
    </citation>
    <scope>NUCLEOTIDE SEQUENCE [LARGE SCALE GENOMIC DNA]</scope>
</reference>
<comment type="caution">
    <text evidence="3">The sequence shown here is derived from an EMBL/GenBank/DDBJ whole genome shotgun (WGS) entry which is preliminary data.</text>
</comment>
<feature type="compositionally biased region" description="Basic and acidic residues" evidence="1">
    <location>
        <begin position="167"/>
        <end position="183"/>
    </location>
</feature>
<dbReference type="InterPro" id="IPR003604">
    <property type="entry name" value="Matrin/U1-like-C_Znf_C2H2"/>
</dbReference>
<feature type="domain" description="U1-type" evidence="2">
    <location>
        <begin position="193"/>
        <end position="227"/>
    </location>
</feature>
<dbReference type="InterPro" id="IPR036236">
    <property type="entry name" value="Znf_C2H2_sf"/>
</dbReference>
<feature type="region of interest" description="Disordered" evidence="1">
    <location>
        <begin position="1"/>
        <end position="45"/>
    </location>
</feature>
<proteinExistence type="predicted"/>
<dbReference type="Gene3D" id="3.30.160.60">
    <property type="entry name" value="Classic Zinc Finger"/>
    <property type="match status" value="2"/>
</dbReference>
<organism evidence="3 4">
    <name type="scientific">Microthlaspi erraticum</name>
    <dbReference type="NCBI Taxonomy" id="1685480"/>
    <lineage>
        <taxon>Eukaryota</taxon>
        <taxon>Viridiplantae</taxon>
        <taxon>Streptophyta</taxon>
        <taxon>Embryophyta</taxon>
        <taxon>Tracheophyta</taxon>
        <taxon>Spermatophyta</taxon>
        <taxon>Magnoliopsida</taxon>
        <taxon>eudicotyledons</taxon>
        <taxon>Gunneridae</taxon>
        <taxon>Pentapetalae</taxon>
        <taxon>rosids</taxon>
        <taxon>malvids</taxon>
        <taxon>Brassicales</taxon>
        <taxon>Brassicaceae</taxon>
        <taxon>Coluteocarpeae</taxon>
        <taxon>Microthlaspi</taxon>
    </lineage>
</organism>
<dbReference type="PANTHER" id="PTHR47487:SF8">
    <property type="entry name" value="OS08G0270900 PROTEIN"/>
    <property type="match status" value="1"/>
</dbReference>
<dbReference type="InterPro" id="IPR013087">
    <property type="entry name" value="Znf_C2H2_type"/>
</dbReference>
<gene>
    <name evidence="3" type="ORF">MERR_LOCUS28924</name>
</gene>
<dbReference type="PANTHER" id="PTHR47487">
    <property type="entry name" value="OS06G0651300 PROTEIN-RELATED"/>
    <property type="match status" value="1"/>
</dbReference>
<evidence type="ECO:0000259" key="2">
    <source>
        <dbReference type="SMART" id="SM00451"/>
    </source>
</evidence>
<dbReference type="Proteomes" id="UP000467841">
    <property type="component" value="Unassembled WGS sequence"/>
</dbReference>
<dbReference type="GO" id="GO:0003676">
    <property type="term" value="F:nucleic acid binding"/>
    <property type="evidence" value="ECO:0007669"/>
    <property type="project" value="InterPro"/>
</dbReference>
<dbReference type="SUPFAM" id="SSF57667">
    <property type="entry name" value="beta-beta-alpha zinc fingers"/>
    <property type="match status" value="2"/>
</dbReference>
<accession>A0A6D2JPB7</accession>
<dbReference type="GO" id="GO:0008270">
    <property type="term" value="F:zinc ion binding"/>
    <property type="evidence" value="ECO:0007669"/>
    <property type="project" value="InterPro"/>
</dbReference>